<dbReference type="InterPro" id="IPR011990">
    <property type="entry name" value="TPR-like_helical_dom_sf"/>
</dbReference>
<reference evidence="2" key="1">
    <citation type="submission" date="2022-11" db="EMBL/GenBank/DDBJ databases">
        <title>Candidatus Alkanophaga archaea from heated hydrothermal vent sediment oxidize petroleum alkanes.</title>
        <authorList>
            <person name="Zehnle H."/>
            <person name="Laso-Perez R."/>
            <person name="Lipp J."/>
            <person name="Teske A."/>
            <person name="Wegener G."/>
        </authorList>
    </citation>
    <scope>NUCLEOTIDE SEQUENCE</scope>
    <source>
        <strain evidence="2">MCA70</strain>
    </source>
</reference>
<dbReference type="PROSITE" id="PS50005">
    <property type="entry name" value="TPR"/>
    <property type="match status" value="1"/>
</dbReference>
<accession>A0AAE3P271</accession>
<dbReference type="PROSITE" id="PS50293">
    <property type="entry name" value="TPR_REGION"/>
    <property type="match status" value="1"/>
</dbReference>
<organism evidence="2 3">
    <name type="scientific">Candidatus Thermodesulfobacterium syntrophicum</name>
    <dbReference type="NCBI Taxonomy" id="3060442"/>
    <lineage>
        <taxon>Bacteria</taxon>
        <taxon>Pseudomonadati</taxon>
        <taxon>Thermodesulfobacteriota</taxon>
        <taxon>Thermodesulfobacteria</taxon>
        <taxon>Thermodesulfobacteriales</taxon>
        <taxon>Thermodesulfobacteriaceae</taxon>
        <taxon>Thermodesulfobacterium</taxon>
    </lineage>
</organism>
<dbReference type="Pfam" id="PF13181">
    <property type="entry name" value="TPR_8"/>
    <property type="match status" value="1"/>
</dbReference>
<dbReference type="SMART" id="SM00028">
    <property type="entry name" value="TPR"/>
    <property type="match status" value="4"/>
</dbReference>
<dbReference type="Pfam" id="PF00515">
    <property type="entry name" value="TPR_1"/>
    <property type="match status" value="1"/>
</dbReference>
<evidence type="ECO:0000313" key="2">
    <source>
        <dbReference type="EMBL" id="MDF2953792.1"/>
    </source>
</evidence>
<dbReference type="Gene3D" id="1.25.40.10">
    <property type="entry name" value="Tetratricopeptide repeat domain"/>
    <property type="match status" value="3"/>
</dbReference>
<dbReference type="EMBL" id="JAPHEG010000004">
    <property type="protein sequence ID" value="MDF2953792.1"/>
    <property type="molecule type" value="Genomic_DNA"/>
</dbReference>
<name>A0AAE3P271_9BACT</name>
<protein>
    <submittedName>
        <fullName evidence="2">Tetratricopeptiderepeat</fullName>
    </submittedName>
</protein>
<dbReference type="PANTHER" id="PTHR12558:SF13">
    <property type="entry name" value="CELL DIVISION CYCLE PROTEIN 27 HOMOLOG"/>
    <property type="match status" value="1"/>
</dbReference>
<dbReference type="AlphaFoldDB" id="A0AAE3P271"/>
<comment type="caution">
    <text evidence="2">The sequence shown here is derived from an EMBL/GenBank/DDBJ whole genome shotgun (WGS) entry which is preliminary data.</text>
</comment>
<gene>
    <name evidence="2" type="ORF">OD816_001037</name>
</gene>
<keyword evidence="1" id="KW-0802">TPR repeat</keyword>
<dbReference type="Proteomes" id="UP001144110">
    <property type="component" value="Unassembled WGS sequence"/>
</dbReference>
<proteinExistence type="predicted"/>
<evidence type="ECO:0000313" key="3">
    <source>
        <dbReference type="Proteomes" id="UP001144110"/>
    </source>
</evidence>
<evidence type="ECO:0000256" key="1">
    <source>
        <dbReference type="PROSITE-ProRule" id="PRU00339"/>
    </source>
</evidence>
<feature type="repeat" description="TPR" evidence="1">
    <location>
        <begin position="368"/>
        <end position="401"/>
    </location>
</feature>
<dbReference type="SUPFAM" id="SSF48452">
    <property type="entry name" value="TPR-like"/>
    <property type="match status" value="2"/>
</dbReference>
<dbReference type="InterPro" id="IPR019734">
    <property type="entry name" value="TPR_rpt"/>
</dbReference>
<dbReference type="PANTHER" id="PTHR12558">
    <property type="entry name" value="CELL DIVISION CYCLE 16,23,27"/>
    <property type="match status" value="1"/>
</dbReference>
<sequence length="448" mass="53377">MEIYIKLDDEFQKEKFFSKLPEIDIFSNIYFFFNNSKHFELIFDILEKLINFLNTYTFSYFRLHLVHPYKGELKYIYSKIYEFLISFNLEGYKHQVVPRLVVFPIFSSEPSKDILEFLESHFFPPGVVLDENRKVQKGFPERVFVNFCEDVLLSVGYQNILLNLLDNVQSPEKDWKTCLPMIVFEGREIFPCIYAFENKINQIDKDSCNKCFYKLLKKAFQSKLLNFQELATLHFRLGLELFEEKNMEIAEKHFSEALKFVSTKEKKSLYYYLGICKAQQGEYNLAIEYLKNSKIFNHNTYFYLGFSFFQKKDYLKAKENLEKALEFKLPLEEKIPIVLYLGHTYKELKMYESAIDLCKEIAEKVFIEQIFNLMGTCYFKLKAYDKAVEYFKKAILLDPFCAIDYANLCLSLKALNKKEEARYYGKKALELDPKLEFVRKALKEMEND</sequence>